<evidence type="ECO:0000256" key="9">
    <source>
        <dbReference type="ARBA" id="ARBA00022741"/>
    </source>
</evidence>
<dbReference type="GO" id="GO:0005737">
    <property type="term" value="C:cytoplasm"/>
    <property type="evidence" value="ECO:0007669"/>
    <property type="project" value="UniProtKB-SubCell"/>
</dbReference>
<name>A0A1H3Z520_9RHOB</name>
<evidence type="ECO:0000256" key="10">
    <source>
        <dbReference type="ARBA" id="ARBA00022840"/>
    </source>
</evidence>
<keyword evidence="9 13" id="KW-0547">Nucleotide-binding</keyword>
<keyword evidence="8 13" id="KW-0548">Nucleotidyltransferase</keyword>
<evidence type="ECO:0000256" key="8">
    <source>
        <dbReference type="ARBA" id="ARBA00022695"/>
    </source>
</evidence>
<evidence type="ECO:0000256" key="13">
    <source>
        <dbReference type="PIRNR" id="PIRNR004930"/>
    </source>
</evidence>
<feature type="binding site" evidence="14">
    <location>
        <position position="61"/>
    </location>
    <ligand>
        <name>L-threonine</name>
        <dbReference type="ChEBI" id="CHEBI:57926"/>
    </ligand>
</feature>
<dbReference type="EMBL" id="FNQM01000003">
    <property type="protein sequence ID" value="SEA18588.1"/>
    <property type="molecule type" value="Genomic_DNA"/>
</dbReference>
<keyword evidence="6 13" id="KW-0808">Transferase</keyword>
<accession>A0A1H3Z520</accession>
<dbReference type="InterPro" id="IPR010923">
    <property type="entry name" value="T(6)A37_SUA5"/>
</dbReference>
<feature type="binding site" evidence="14">
    <location>
        <position position="148"/>
    </location>
    <ligand>
        <name>ATP</name>
        <dbReference type="ChEBI" id="CHEBI:30616"/>
    </ligand>
</feature>
<dbReference type="Gene3D" id="3.40.50.11030">
    <property type="entry name" value="Threonylcarbamoyl-AMP synthase, C-terminal domain"/>
    <property type="match status" value="1"/>
</dbReference>
<sequence>MTLRWAAEAVDEAARAIREGGLAAFPTETVYGLGARADDPRAVAALFAAKGRPAFNPLIAHVADLDAARAIADLPPQAEALAERFWPGPLTLVAPRRMGGPGAVSDLAAAGLATVAVRVPAHPLAQRLLRAVGAPVAAPSANPSGRLSPTTAEHVLEGLGGRIVGVLDGGPCAVGVESSIVGFESGRATLLRPGGLAAEALEAALGAPLARLSGAAAGAPTAPGQLSSHYAPGAALRLGAAGPRAGEAWLGFGPGGPPPGPLARSLSPSGDLAEAAANLFADLRALDAALGGAGVIAVAPIPERGLGAAIADRLRRAAAPRPSTAPPVRAPEPD</sequence>
<dbReference type="EC" id="2.7.7.87" evidence="3 13"/>
<comment type="catalytic activity">
    <reaction evidence="12 13">
        <text>L-threonine + hydrogencarbonate + ATP = L-threonylcarbamoyladenylate + diphosphate + H2O</text>
        <dbReference type="Rhea" id="RHEA:36407"/>
        <dbReference type="ChEBI" id="CHEBI:15377"/>
        <dbReference type="ChEBI" id="CHEBI:17544"/>
        <dbReference type="ChEBI" id="CHEBI:30616"/>
        <dbReference type="ChEBI" id="CHEBI:33019"/>
        <dbReference type="ChEBI" id="CHEBI:57926"/>
        <dbReference type="ChEBI" id="CHEBI:73682"/>
        <dbReference type="EC" id="2.7.7.87"/>
    </reaction>
</comment>
<evidence type="ECO:0000256" key="6">
    <source>
        <dbReference type="ARBA" id="ARBA00022679"/>
    </source>
</evidence>
<feature type="binding site" evidence="14">
    <location>
        <position position="118"/>
    </location>
    <ligand>
        <name>ATP</name>
        <dbReference type="ChEBI" id="CHEBI:30616"/>
    </ligand>
</feature>
<feature type="binding site" evidence="14">
    <location>
        <position position="29"/>
    </location>
    <ligand>
        <name>L-threonine</name>
        <dbReference type="ChEBI" id="CHEBI:57926"/>
    </ligand>
</feature>
<protein>
    <recommendedName>
        <fullName evidence="4 13">Threonylcarbamoyl-AMP synthase</fullName>
        <shortName evidence="13">TC-AMP synthase</shortName>
        <ecNumber evidence="3 13">2.7.7.87</ecNumber>
    </recommendedName>
    <alternativeName>
        <fullName evidence="11 13">L-threonylcarbamoyladenylate synthase</fullName>
    </alternativeName>
</protein>
<dbReference type="Pfam" id="PF03481">
    <property type="entry name" value="Sua5_C"/>
    <property type="match status" value="1"/>
</dbReference>
<dbReference type="InterPro" id="IPR038385">
    <property type="entry name" value="Sua5/YwlC_C"/>
</dbReference>
<reference evidence="16 17" key="1">
    <citation type="submission" date="2016-10" db="EMBL/GenBank/DDBJ databases">
        <authorList>
            <person name="de Groot N.N."/>
        </authorList>
    </citation>
    <scope>NUCLEOTIDE SEQUENCE [LARGE SCALE GENOMIC DNA]</scope>
    <source>
        <strain evidence="16 17">DSM 15345</strain>
    </source>
</reference>
<organism evidence="16 17">
    <name type="scientific">Rubrimonas cliftonensis</name>
    <dbReference type="NCBI Taxonomy" id="89524"/>
    <lineage>
        <taxon>Bacteria</taxon>
        <taxon>Pseudomonadati</taxon>
        <taxon>Pseudomonadota</taxon>
        <taxon>Alphaproteobacteria</taxon>
        <taxon>Rhodobacterales</taxon>
        <taxon>Paracoccaceae</taxon>
        <taxon>Rubrimonas</taxon>
    </lineage>
</organism>
<evidence type="ECO:0000259" key="15">
    <source>
        <dbReference type="PROSITE" id="PS51163"/>
    </source>
</evidence>
<evidence type="ECO:0000256" key="4">
    <source>
        <dbReference type="ARBA" id="ARBA00015492"/>
    </source>
</evidence>
<dbReference type="GO" id="GO:0061710">
    <property type="term" value="F:L-threonylcarbamoyladenylate synthase"/>
    <property type="evidence" value="ECO:0007669"/>
    <property type="project" value="UniProtKB-EC"/>
</dbReference>
<evidence type="ECO:0000256" key="7">
    <source>
        <dbReference type="ARBA" id="ARBA00022694"/>
    </source>
</evidence>
<evidence type="ECO:0000313" key="17">
    <source>
        <dbReference type="Proteomes" id="UP000198703"/>
    </source>
</evidence>
<dbReference type="InterPro" id="IPR050156">
    <property type="entry name" value="TC-AMP_synthase_SUA5"/>
</dbReference>
<dbReference type="STRING" id="89524.SAMN05444370_103387"/>
<dbReference type="GO" id="GO:0005524">
    <property type="term" value="F:ATP binding"/>
    <property type="evidence" value="ECO:0007669"/>
    <property type="project" value="UniProtKB-UniRule"/>
</dbReference>
<feature type="binding site" evidence="14">
    <location>
        <position position="192"/>
    </location>
    <ligand>
        <name>ATP</name>
        <dbReference type="ChEBI" id="CHEBI:30616"/>
    </ligand>
</feature>
<feature type="binding site" evidence="14">
    <location>
        <position position="56"/>
    </location>
    <ligand>
        <name>ATP</name>
        <dbReference type="ChEBI" id="CHEBI:30616"/>
    </ligand>
</feature>
<dbReference type="GO" id="GO:0003725">
    <property type="term" value="F:double-stranded RNA binding"/>
    <property type="evidence" value="ECO:0007669"/>
    <property type="project" value="UniProtKB-UniRule"/>
</dbReference>
<dbReference type="Pfam" id="PF01300">
    <property type="entry name" value="Sua5_yciO_yrdC"/>
    <property type="match status" value="1"/>
</dbReference>
<dbReference type="InterPro" id="IPR006070">
    <property type="entry name" value="Sua5-like_dom"/>
</dbReference>
<keyword evidence="10 13" id="KW-0067">ATP-binding</keyword>
<feature type="binding site" evidence="14">
    <location>
        <position position="178"/>
    </location>
    <ligand>
        <name>L-threonine</name>
        <dbReference type="ChEBI" id="CHEBI:57926"/>
    </ligand>
</feature>
<dbReference type="PANTHER" id="PTHR17490">
    <property type="entry name" value="SUA5"/>
    <property type="match status" value="1"/>
</dbReference>
<dbReference type="NCBIfam" id="TIGR00057">
    <property type="entry name" value="L-threonylcarbamoyladenylate synthase"/>
    <property type="match status" value="1"/>
</dbReference>
<evidence type="ECO:0000256" key="14">
    <source>
        <dbReference type="PIRSR" id="PIRSR004930-1"/>
    </source>
</evidence>
<dbReference type="GO" id="GO:0008033">
    <property type="term" value="P:tRNA processing"/>
    <property type="evidence" value="ECO:0007669"/>
    <property type="project" value="UniProtKB-KW"/>
</dbReference>
<gene>
    <name evidence="16" type="ORF">SAMN05444370_103387</name>
</gene>
<evidence type="ECO:0000256" key="12">
    <source>
        <dbReference type="ARBA" id="ARBA00048366"/>
    </source>
</evidence>
<feature type="binding site" evidence="14">
    <location>
        <position position="52"/>
    </location>
    <ligand>
        <name>ATP</name>
        <dbReference type="ChEBI" id="CHEBI:30616"/>
    </ligand>
</feature>
<dbReference type="RefSeq" id="WP_093251045.1">
    <property type="nucleotide sequence ID" value="NZ_FNQM01000003.1"/>
</dbReference>
<keyword evidence="7 13" id="KW-0819">tRNA processing</keyword>
<keyword evidence="17" id="KW-1185">Reference proteome</keyword>
<comment type="similarity">
    <text evidence="2 13">Belongs to the SUA5 family.</text>
</comment>
<dbReference type="GO" id="GO:0000049">
    <property type="term" value="F:tRNA binding"/>
    <property type="evidence" value="ECO:0007669"/>
    <property type="project" value="TreeGrafter"/>
</dbReference>
<evidence type="ECO:0000256" key="3">
    <source>
        <dbReference type="ARBA" id="ARBA00012584"/>
    </source>
</evidence>
<dbReference type="Gene3D" id="3.90.870.10">
    <property type="entry name" value="DHBP synthase"/>
    <property type="match status" value="1"/>
</dbReference>
<keyword evidence="5 13" id="KW-0963">Cytoplasm</keyword>
<feature type="domain" description="YrdC-like" evidence="15">
    <location>
        <begin position="7"/>
        <end position="196"/>
    </location>
</feature>
<dbReference type="InterPro" id="IPR005145">
    <property type="entry name" value="Sua5_C"/>
</dbReference>
<feature type="binding site" evidence="14">
    <location>
        <position position="230"/>
    </location>
    <ligand>
        <name>ATP</name>
        <dbReference type="ChEBI" id="CHEBI:30616"/>
    </ligand>
</feature>
<evidence type="ECO:0000256" key="11">
    <source>
        <dbReference type="ARBA" id="ARBA00029774"/>
    </source>
</evidence>
<evidence type="ECO:0000256" key="5">
    <source>
        <dbReference type="ARBA" id="ARBA00022490"/>
    </source>
</evidence>
<feature type="binding site" evidence="14">
    <location>
        <position position="114"/>
    </location>
    <ligand>
        <name>ATP</name>
        <dbReference type="ChEBI" id="CHEBI:30616"/>
    </ligand>
</feature>
<dbReference type="Proteomes" id="UP000198703">
    <property type="component" value="Unassembled WGS sequence"/>
</dbReference>
<comment type="subcellular location">
    <subcellularLocation>
        <location evidence="1 13">Cytoplasm</location>
    </subcellularLocation>
</comment>
<dbReference type="PANTHER" id="PTHR17490:SF16">
    <property type="entry name" value="THREONYLCARBAMOYL-AMP SYNTHASE"/>
    <property type="match status" value="1"/>
</dbReference>
<dbReference type="SUPFAM" id="SSF55821">
    <property type="entry name" value="YrdC/RibB"/>
    <property type="match status" value="1"/>
</dbReference>
<comment type="function">
    <text evidence="13">Required for the formation of a threonylcarbamoyl group on adenosine at position 37 (t(6)A37) in tRNAs that read codons beginning with adenine.</text>
</comment>
<dbReference type="PIRSF" id="PIRSF004930">
    <property type="entry name" value="Tln_factor_SUA5"/>
    <property type="match status" value="1"/>
</dbReference>
<evidence type="ECO:0000313" key="16">
    <source>
        <dbReference type="EMBL" id="SEA18588.1"/>
    </source>
</evidence>
<dbReference type="AlphaFoldDB" id="A0A1H3Z520"/>
<feature type="binding site" evidence="14">
    <location>
        <position position="140"/>
    </location>
    <ligand>
        <name>ATP</name>
        <dbReference type="ChEBI" id="CHEBI:30616"/>
    </ligand>
</feature>
<dbReference type="InterPro" id="IPR017945">
    <property type="entry name" value="DHBP_synth_RibB-like_a/b_dom"/>
</dbReference>
<evidence type="ECO:0000256" key="1">
    <source>
        <dbReference type="ARBA" id="ARBA00004496"/>
    </source>
</evidence>
<feature type="binding site" evidence="14">
    <location>
        <position position="138"/>
    </location>
    <ligand>
        <name>L-threonine</name>
        <dbReference type="ChEBI" id="CHEBI:57926"/>
    </ligand>
</feature>
<dbReference type="OrthoDB" id="9814580at2"/>
<dbReference type="GO" id="GO:0006450">
    <property type="term" value="P:regulation of translational fidelity"/>
    <property type="evidence" value="ECO:0007669"/>
    <property type="project" value="TreeGrafter"/>
</dbReference>
<dbReference type="PROSITE" id="PS51163">
    <property type="entry name" value="YRDC"/>
    <property type="match status" value="1"/>
</dbReference>
<proteinExistence type="inferred from homology"/>
<evidence type="ECO:0000256" key="2">
    <source>
        <dbReference type="ARBA" id="ARBA00007663"/>
    </source>
</evidence>